<dbReference type="EMBL" id="JANJYI010000001">
    <property type="protein sequence ID" value="KAK2664150.1"/>
    <property type="molecule type" value="Genomic_DNA"/>
</dbReference>
<gene>
    <name evidence="2" type="ORF">Ddye_002724</name>
</gene>
<dbReference type="Proteomes" id="UP001280121">
    <property type="component" value="Unassembled WGS sequence"/>
</dbReference>
<evidence type="ECO:0000313" key="2">
    <source>
        <dbReference type="EMBL" id="KAK2664150.1"/>
    </source>
</evidence>
<dbReference type="AlphaFoldDB" id="A0AAE0CUN6"/>
<name>A0AAE0CUN6_9ROSI</name>
<evidence type="ECO:0000256" key="1">
    <source>
        <dbReference type="SAM" id="MobiDB-lite"/>
    </source>
</evidence>
<feature type="compositionally biased region" description="Basic and acidic residues" evidence="1">
    <location>
        <begin position="49"/>
        <end position="69"/>
    </location>
</feature>
<feature type="compositionally biased region" description="Basic and acidic residues" evidence="1">
    <location>
        <begin position="8"/>
        <end position="27"/>
    </location>
</feature>
<protein>
    <submittedName>
        <fullName evidence="2">Uncharacterized protein</fullName>
    </submittedName>
</protein>
<comment type="caution">
    <text evidence="2">The sequence shown here is derived from an EMBL/GenBank/DDBJ whole genome shotgun (WGS) entry which is preliminary data.</text>
</comment>
<proteinExistence type="predicted"/>
<sequence length="113" mass="12814">MIKKKERGKREGTERYIDGEVQQDQRKLVSLSGEGARVDDNVKGSGLERSSRINKGEKEERKRNDRGPEKIANSSERLARTPANDAGTPYKQIQRQIGKKNQDPFMTCLLPDT</sequence>
<organism evidence="2 3">
    <name type="scientific">Dipteronia dyeriana</name>
    <dbReference type="NCBI Taxonomy" id="168575"/>
    <lineage>
        <taxon>Eukaryota</taxon>
        <taxon>Viridiplantae</taxon>
        <taxon>Streptophyta</taxon>
        <taxon>Embryophyta</taxon>
        <taxon>Tracheophyta</taxon>
        <taxon>Spermatophyta</taxon>
        <taxon>Magnoliopsida</taxon>
        <taxon>eudicotyledons</taxon>
        <taxon>Gunneridae</taxon>
        <taxon>Pentapetalae</taxon>
        <taxon>rosids</taxon>
        <taxon>malvids</taxon>
        <taxon>Sapindales</taxon>
        <taxon>Sapindaceae</taxon>
        <taxon>Hippocastanoideae</taxon>
        <taxon>Acereae</taxon>
        <taxon>Dipteronia</taxon>
    </lineage>
</organism>
<evidence type="ECO:0000313" key="3">
    <source>
        <dbReference type="Proteomes" id="UP001280121"/>
    </source>
</evidence>
<accession>A0AAE0CUN6</accession>
<feature type="region of interest" description="Disordered" evidence="1">
    <location>
        <begin position="1"/>
        <end position="91"/>
    </location>
</feature>
<keyword evidence="3" id="KW-1185">Reference proteome</keyword>
<reference evidence="2" key="1">
    <citation type="journal article" date="2023" name="Plant J.">
        <title>Genome sequences and population genomics provide insights into the demographic history, inbreeding, and mutation load of two 'living fossil' tree species of Dipteronia.</title>
        <authorList>
            <person name="Feng Y."/>
            <person name="Comes H.P."/>
            <person name="Chen J."/>
            <person name="Zhu S."/>
            <person name="Lu R."/>
            <person name="Zhang X."/>
            <person name="Li P."/>
            <person name="Qiu J."/>
            <person name="Olsen K.M."/>
            <person name="Qiu Y."/>
        </authorList>
    </citation>
    <scope>NUCLEOTIDE SEQUENCE</scope>
    <source>
        <tissue evidence="2">Leaf</tissue>
    </source>
</reference>